<evidence type="ECO:0000313" key="9">
    <source>
        <dbReference type="EMBL" id="KAK4269739.1"/>
    </source>
</evidence>
<dbReference type="GO" id="GO:0015081">
    <property type="term" value="F:sodium ion transmembrane transporter activity"/>
    <property type="evidence" value="ECO:0007669"/>
    <property type="project" value="TreeGrafter"/>
</dbReference>
<comment type="similarity">
    <text evidence="2">Belongs to the TrkH potassium transport family. HKT (TC 2.A.38.3) subfamily.</text>
</comment>
<feature type="transmembrane region" description="Helical" evidence="8">
    <location>
        <begin position="242"/>
        <end position="268"/>
    </location>
</feature>
<protein>
    <recommendedName>
        <fullName evidence="11">Sodium transporter HKT1</fullName>
    </recommendedName>
</protein>
<keyword evidence="4 8" id="KW-0812">Transmembrane</keyword>
<reference evidence="9" key="1">
    <citation type="submission" date="2023-10" db="EMBL/GenBank/DDBJ databases">
        <title>Chromosome-level genome of the transformable northern wattle, Acacia crassicarpa.</title>
        <authorList>
            <person name="Massaro I."/>
            <person name="Sinha N.R."/>
            <person name="Poethig S."/>
            <person name="Leichty A.R."/>
        </authorList>
    </citation>
    <scope>NUCLEOTIDE SEQUENCE</scope>
    <source>
        <strain evidence="9">Acra3RX</strain>
        <tissue evidence="9">Leaf</tissue>
    </source>
</reference>
<evidence type="ECO:0000256" key="6">
    <source>
        <dbReference type="ARBA" id="ARBA00023065"/>
    </source>
</evidence>
<feature type="transmembrane region" description="Helical" evidence="8">
    <location>
        <begin position="212"/>
        <end position="230"/>
    </location>
</feature>
<evidence type="ECO:0000256" key="2">
    <source>
        <dbReference type="ARBA" id="ARBA00010864"/>
    </source>
</evidence>
<evidence type="ECO:0000256" key="8">
    <source>
        <dbReference type="SAM" id="Phobius"/>
    </source>
</evidence>
<keyword evidence="3" id="KW-0813">Transport</keyword>
<dbReference type="InterPro" id="IPR003445">
    <property type="entry name" value="Cat_transpt"/>
</dbReference>
<keyword evidence="7 8" id="KW-0472">Membrane</keyword>
<evidence type="ECO:0000256" key="5">
    <source>
        <dbReference type="ARBA" id="ARBA00022989"/>
    </source>
</evidence>
<feature type="transmembrane region" description="Helical" evidence="8">
    <location>
        <begin position="14"/>
        <end position="35"/>
    </location>
</feature>
<evidence type="ECO:0000256" key="7">
    <source>
        <dbReference type="ARBA" id="ARBA00023136"/>
    </source>
</evidence>
<keyword evidence="10" id="KW-1185">Reference proteome</keyword>
<gene>
    <name evidence="9" type="ORF">QN277_022857</name>
</gene>
<organism evidence="9 10">
    <name type="scientific">Acacia crassicarpa</name>
    <name type="common">northern wattle</name>
    <dbReference type="NCBI Taxonomy" id="499986"/>
    <lineage>
        <taxon>Eukaryota</taxon>
        <taxon>Viridiplantae</taxon>
        <taxon>Streptophyta</taxon>
        <taxon>Embryophyta</taxon>
        <taxon>Tracheophyta</taxon>
        <taxon>Spermatophyta</taxon>
        <taxon>Magnoliopsida</taxon>
        <taxon>eudicotyledons</taxon>
        <taxon>Gunneridae</taxon>
        <taxon>Pentapetalae</taxon>
        <taxon>rosids</taxon>
        <taxon>fabids</taxon>
        <taxon>Fabales</taxon>
        <taxon>Fabaceae</taxon>
        <taxon>Caesalpinioideae</taxon>
        <taxon>mimosoid clade</taxon>
        <taxon>Acacieae</taxon>
        <taxon>Acacia</taxon>
    </lineage>
</organism>
<dbReference type="PANTHER" id="PTHR31064">
    <property type="entry name" value="POTASSIUM TRANSPORT PROTEIN DDB_G0292412-RELATED"/>
    <property type="match status" value="1"/>
</dbReference>
<name>A0AAE1MLF3_9FABA</name>
<feature type="transmembrane region" description="Helical" evidence="8">
    <location>
        <begin position="352"/>
        <end position="374"/>
    </location>
</feature>
<evidence type="ECO:0008006" key="11">
    <source>
        <dbReference type="Google" id="ProtNLM"/>
    </source>
</evidence>
<dbReference type="Pfam" id="PF02386">
    <property type="entry name" value="TrkH"/>
    <property type="match status" value="2"/>
</dbReference>
<dbReference type="InterPro" id="IPR051143">
    <property type="entry name" value="TrkH_K-transport"/>
</dbReference>
<evidence type="ECO:0000256" key="3">
    <source>
        <dbReference type="ARBA" id="ARBA00022448"/>
    </source>
</evidence>
<accession>A0AAE1MLF3</accession>
<feature type="transmembrane region" description="Helical" evidence="8">
    <location>
        <begin position="42"/>
        <end position="62"/>
    </location>
</feature>
<sequence length="505" mass="56543">MSLFRVLAVHVGPFYSQLFYFIVMSVFGFLGLKILKPRVPLALSNFDLFFTSVSSATVSSMTAVEMEVFSNSQLLLMTFLIFVGGEVFTSMLGLLGSSSFNLSQNQSQKNRVTIHHIPQVPRNPNQIMINLVSLEKKNELGVDDRSSDNNIVQDDNKLGELKRRSVKCLGFVTLGSTMVLHLVGSGLVSTYISIVPSARQVLRKKGISVQTFSVFTIVSTIASCGFVPTNENLIVFKQNSGLLWLILPFVYIGNTLYAPFLRLVIWVLDKVIKREEFGYIQKNYKEIGFDHLLSGLHCWLLVATVLGFNLIQFVIFCCLEWNSENMEGLTTYQKLTASLFQITNARHAGETVFDLSALSSAILVLFVVMMYLPPYTIFLPINDDKNEKKKEGKSLKQCLLLSQLSYLAIFIILICITECKGLKEDPLNFNILNITLEVISAYGNVGFSTGYSCKRQLKADANCRDLWIGLSGKMSNKGKFIIIVVMIFGRLKKYNKNGGQAWSLS</sequence>
<feature type="transmembrane region" description="Helical" evidence="8">
    <location>
        <begin position="394"/>
        <end position="416"/>
    </location>
</feature>
<dbReference type="AlphaFoldDB" id="A0AAE1MLF3"/>
<evidence type="ECO:0000256" key="4">
    <source>
        <dbReference type="ARBA" id="ARBA00022692"/>
    </source>
</evidence>
<comment type="subcellular location">
    <subcellularLocation>
        <location evidence="1">Membrane</location>
        <topology evidence="1">Multi-pass membrane protein</topology>
    </subcellularLocation>
</comment>
<dbReference type="GO" id="GO:0005886">
    <property type="term" value="C:plasma membrane"/>
    <property type="evidence" value="ECO:0007669"/>
    <property type="project" value="TreeGrafter"/>
</dbReference>
<dbReference type="Proteomes" id="UP001293593">
    <property type="component" value="Unassembled WGS sequence"/>
</dbReference>
<feature type="transmembrane region" description="Helical" evidence="8">
    <location>
        <begin position="299"/>
        <end position="319"/>
    </location>
</feature>
<evidence type="ECO:0000256" key="1">
    <source>
        <dbReference type="ARBA" id="ARBA00004141"/>
    </source>
</evidence>
<keyword evidence="6" id="KW-0406">Ion transport</keyword>
<evidence type="ECO:0000313" key="10">
    <source>
        <dbReference type="Proteomes" id="UP001293593"/>
    </source>
</evidence>
<keyword evidence="5 8" id="KW-1133">Transmembrane helix</keyword>
<proteinExistence type="inferred from homology"/>
<feature type="transmembrane region" description="Helical" evidence="8">
    <location>
        <begin position="168"/>
        <end position="192"/>
    </location>
</feature>
<dbReference type="PANTHER" id="PTHR31064:SF30">
    <property type="entry name" value="HIGH-AFFINITY POTASSIUM TRANSPORT PROTEIN-RELATED"/>
    <property type="match status" value="1"/>
</dbReference>
<dbReference type="EMBL" id="JAWXYG010000006">
    <property type="protein sequence ID" value="KAK4269739.1"/>
    <property type="molecule type" value="Genomic_DNA"/>
</dbReference>
<comment type="caution">
    <text evidence="9">The sequence shown here is derived from an EMBL/GenBank/DDBJ whole genome shotgun (WGS) entry which is preliminary data.</text>
</comment>
<feature type="transmembrane region" description="Helical" evidence="8">
    <location>
        <begin position="74"/>
        <end position="95"/>
    </location>
</feature>